<organism evidence="1 2">
    <name type="scientific">Rhizocola hellebori</name>
    <dbReference type="NCBI Taxonomy" id="1392758"/>
    <lineage>
        <taxon>Bacteria</taxon>
        <taxon>Bacillati</taxon>
        <taxon>Actinomycetota</taxon>
        <taxon>Actinomycetes</taxon>
        <taxon>Micromonosporales</taxon>
        <taxon>Micromonosporaceae</taxon>
        <taxon>Rhizocola</taxon>
    </lineage>
</organism>
<sequence>MRIFSPATEVRTIMRTDWSVKPTSEPLVLVALAAVSAVPQLPVHLGGRKPVAGVAAAVATSVVAVTAKTASTRIGLNTA</sequence>
<dbReference type="EMBL" id="BONY01000025">
    <property type="protein sequence ID" value="GIH06182.1"/>
    <property type="molecule type" value="Genomic_DNA"/>
</dbReference>
<comment type="caution">
    <text evidence="1">The sequence shown here is derived from an EMBL/GenBank/DDBJ whole genome shotgun (WGS) entry which is preliminary data.</text>
</comment>
<evidence type="ECO:0000313" key="1">
    <source>
        <dbReference type="EMBL" id="GIH06182.1"/>
    </source>
</evidence>
<reference evidence="1" key="1">
    <citation type="submission" date="2021-01" db="EMBL/GenBank/DDBJ databases">
        <title>Whole genome shotgun sequence of Rhizocola hellebori NBRC 109834.</title>
        <authorList>
            <person name="Komaki H."/>
            <person name="Tamura T."/>
        </authorList>
    </citation>
    <scope>NUCLEOTIDE SEQUENCE</scope>
    <source>
        <strain evidence="1">NBRC 109834</strain>
    </source>
</reference>
<dbReference type="AlphaFoldDB" id="A0A8J3QA89"/>
<proteinExistence type="predicted"/>
<gene>
    <name evidence="1" type="ORF">Rhe02_42490</name>
</gene>
<name>A0A8J3QA89_9ACTN</name>
<keyword evidence="2" id="KW-1185">Reference proteome</keyword>
<evidence type="ECO:0000313" key="2">
    <source>
        <dbReference type="Proteomes" id="UP000612899"/>
    </source>
</evidence>
<protein>
    <submittedName>
        <fullName evidence="1">Uncharacterized protein</fullName>
    </submittedName>
</protein>
<dbReference type="Proteomes" id="UP000612899">
    <property type="component" value="Unassembled WGS sequence"/>
</dbReference>
<accession>A0A8J3QA89</accession>